<evidence type="ECO:0000313" key="1">
    <source>
        <dbReference type="EMBL" id="VVT05004.1"/>
    </source>
</evidence>
<organism evidence="1 2">
    <name type="scientific">Sphingomonas aurantiaca</name>
    <dbReference type="NCBI Taxonomy" id="185949"/>
    <lineage>
        <taxon>Bacteria</taxon>
        <taxon>Pseudomonadati</taxon>
        <taxon>Pseudomonadota</taxon>
        <taxon>Alphaproteobacteria</taxon>
        <taxon>Sphingomonadales</taxon>
        <taxon>Sphingomonadaceae</taxon>
        <taxon>Sphingomonas</taxon>
    </lineage>
</organism>
<dbReference type="EMBL" id="CABVLI010000030">
    <property type="protein sequence ID" value="VVT05004.1"/>
    <property type="molecule type" value="Genomic_DNA"/>
</dbReference>
<dbReference type="Proteomes" id="UP000326857">
    <property type="component" value="Unassembled WGS sequence"/>
</dbReference>
<gene>
    <name evidence="1" type="ORF">SPHINGO391_360054</name>
</gene>
<protein>
    <submittedName>
        <fullName evidence="1">Uncharacterized protein</fullName>
    </submittedName>
</protein>
<evidence type="ECO:0000313" key="2">
    <source>
        <dbReference type="Proteomes" id="UP000326857"/>
    </source>
</evidence>
<name>A0A5E7YDH1_9SPHN</name>
<accession>A0A5E7YDH1</accession>
<dbReference type="AlphaFoldDB" id="A0A5E7YDH1"/>
<proteinExistence type="predicted"/>
<sequence length="78" mass="8539">MMLAGAKCSTVGAPNRRFAIGGMESDEAPLLKQWTTKVEVLFQIGIMYELYAGRGDERSGFTVQQIGQRSGGGRRHGY</sequence>
<reference evidence="1 2" key="1">
    <citation type="submission" date="2019-09" db="EMBL/GenBank/DDBJ databases">
        <authorList>
            <person name="Dittami M. S."/>
        </authorList>
    </citation>
    <scope>NUCLEOTIDE SEQUENCE [LARGE SCALE GENOMIC DNA]</scope>
    <source>
        <strain evidence="1">SPHINGO391</strain>
    </source>
</reference>